<dbReference type="InterPro" id="IPR050229">
    <property type="entry name" value="GlpE_sulfurtransferase"/>
</dbReference>
<dbReference type="PANTHER" id="PTHR43031:SF1">
    <property type="entry name" value="PYRIDINE NUCLEOTIDE-DISULPHIDE OXIDOREDUCTASE"/>
    <property type="match status" value="1"/>
</dbReference>
<organism evidence="2 3">
    <name type="scientific">Paenibacillus beijingensis</name>
    <dbReference type="NCBI Taxonomy" id="1126833"/>
    <lineage>
        <taxon>Bacteria</taxon>
        <taxon>Bacillati</taxon>
        <taxon>Bacillota</taxon>
        <taxon>Bacilli</taxon>
        <taxon>Bacillales</taxon>
        <taxon>Paenibacillaceae</taxon>
        <taxon>Paenibacillus</taxon>
    </lineage>
</organism>
<dbReference type="SUPFAM" id="SSF52821">
    <property type="entry name" value="Rhodanese/Cell cycle control phosphatase"/>
    <property type="match status" value="1"/>
</dbReference>
<reference evidence="2 3" key="1">
    <citation type="journal article" date="2015" name="J. Biotechnol.">
        <title>Complete genome sequence of Paenibacillus beijingensis 7188(T) (=DSM 24997(T)), a novel rhizobacterium from jujube garden soil.</title>
        <authorList>
            <person name="Kwak Y."/>
            <person name="Shin J.H."/>
        </authorList>
    </citation>
    <scope>NUCLEOTIDE SEQUENCE [LARGE SCALE GENOMIC DNA]</scope>
    <source>
        <strain evidence="2 3">DSM 24997</strain>
    </source>
</reference>
<dbReference type="SMART" id="SM00450">
    <property type="entry name" value="RHOD"/>
    <property type="match status" value="1"/>
</dbReference>
<keyword evidence="3" id="KW-1185">Reference proteome</keyword>
<dbReference type="HOGENOM" id="CLU_089574_13_0_9"/>
<feature type="domain" description="Rhodanese" evidence="1">
    <location>
        <begin position="2"/>
        <end position="80"/>
    </location>
</feature>
<dbReference type="AlphaFoldDB" id="A0A0D5NM55"/>
<dbReference type="KEGG" id="pbj:VN24_18705"/>
<accession>A0A0D5NM55</accession>
<dbReference type="EMBL" id="CP011058">
    <property type="protein sequence ID" value="AJY76220.1"/>
    <property type="molecule type" value="Genomic_DNA"/>
</dbReference>
<evidence type="ECO:0000259" key="1">
    <source>
        <dbReference type="PROSITE" id="PS50206"/>
    </source>
</evidence>
<evidence type="ECO:0000313" key="2">
    <source>
        <dbReference type="EMBL" id="AJY76220.1"/>
    </source>
</evidence>
<reference evidence="3" key="2">
    <citation type="submission" date="2015-03" db="EMBL/GenBank/DDBJ databases">
        <title>Genome sequence of Paenibacillus beijingensis strain DSM 24997T.</title>
        <authorList>
            <person name="Kwak Y."/>
            <person name="Shin J.-H."/>
        </authorList>
    </citation>
    <scope>NUCLEOTIDE SEQUENCE [LARGE SCALE GENOMIC DNA]</scope>
    <source>
        <strain evidence="3">DSM 24997</strain>
    </source>
</reference>
<dbReference type="PROSITE" id="PS50206">
    <property type="entry name" value="RHODANESE_3"/>
    <property type="match status" value="1"/>
</dbReference>
<dbReference type="PANTHER" id="PTHR43031">
    <property type="entry name" value="FAD-DEPENDENT OXIDOREDUCTASE"/>
    <property type="match status" value="1"/>
</dbReference>
<dbReference type="Proteomes" id="UP000032633">
    <property type="component" value="Chromosome"/>
</dbReference>
<evidence type="ECO:0000313" key="3">
    <source>
        <dbReference type="Proteomes" id="UP000032633"/>
    </source>
</evidence>
<protein>
    <recommendedName>
        <fullName evidence="1">Rhodanese domain-containing protein</fullName>
    </recommendedName>
</protein>
<dbReference type="InterPro" id="IPR036873">
    <property type="entry name" value="Rhodanese-like_dom_sf"/>
</dbReference>
<dbReference type="Gene3D" id="3.40.250.10">
    <property type="entry name" value="Rhodanese-like domain"/>
    <property type="match status" value="1"/>
</dbReference>
<name>A0A0D5NM55_9BACL</name>
<dbReference type="CDD" id="cd00158">
    <property type="entry name" value="RHOD"/>
    <property type="match status" value="1"/>
</dbReference>
<gene>
    <name evidence="2" type="ORF">VN24_18705</name>
</gene>
<sequence length="82" mass="9001">MRNQNEWDEGRIPGATHIMLGTVPERLNELLEGKLFIVQCHSGARSAIAASLLQANGFKNVLNVKGGYLAWTKAKLPVIKKS</sequence>
<proteinExistence type="predicted"/>
<dbReference type="PATRIC" id="fig|1126833.4.peg.4115"/>
<dbReference type="Pfam" id="PF00581">
    <property type="entry name" value="Rhodanese"/>
    <property type="match status" value="1"/>
</dbReference>
<dbReference type="STRING" id="1126833.VN24_18705"/>
<dbReference type="InterPro" id="IPR001763">
    <property type="entry name" value="Rhodanese-like_dom"/>
</dbReference>